<dbReference type="PANTHER" id="PTHR13778:SF47">
    <property type="entry name" value="LIPOPOLYSACCHARIDE 1,3-GALACTOSYLTRANSFERASE"/>
    <property type="match status" value="1"/>
</dbReference>
<dbReference type="SUPFAM" id="SSF53448">
    <property type="entry name" value="Nucleotide-diphospho-sugar transferases"/>
    <property type="match status" value="1"/>
</dbReference>
<reference evidence="4 5" key="1">
    <citation type="submission" date="2018-06" db="EMBL/GenBank/DDBJ databases">
        <authorList>
            <consortium name="Pathogen Informatics"/>
            <person name="Doyle S."/>
        </authorList>
    </citation>
    <scope>NUCLEOTIDE SEQUENCE [LARGE SCALE GENOMIC DNA]</scope>
    <source>
        <strain evidence="4 5">NCTC13337</strain>
    </source>
</reference>
<dbReference type="Gene3D" id="3.90.550.10">
    <property type="entry name" value="Spore Coat Polysaccharide Biosynthesis Protein SpsA, Chain A"/>
    <property type="match status" value="1"/>
</dbReference>
<organism evidence="4 5">
    <name type="scientific">Suttonella ornithocola</name>
    <dbReference type="NCBI Taxonomy" id="279832"/>
    <lineage>
        <taxon>Bacteria</taxon>
        <taxon>Pseudomonadati</taxon>
        <taxon>Pseudomonadota</taxon>
        <taxon>Gammaproteobacteria</taxon>
        <taxon>Cardiobacteriales</taxon>
        <taxon>Cardiobacteriaceae</taxon>
        <taxon>Suttonella</taxon>
    </lineage>
</organism>
<dbReference type="InterPro" id="IPR029044">
    <property type="entry name" value="Nucleotide-diphossugar_trans"/>
</dbReference>
<evidence type="ECO:0000313" key="5">
    <source>
        <dbReference type="Proteomes" id="UP000254601"/>
    </source>
</evidence>
<protein>
    <submittedName>
        <fullName evidence="4">Lipopolysaccharide 1,2-glucosyltransferase</fullName>
        <ecNumber evidence="4">2.4.1.58</ecNumber>
    </submittedName>
</protein>
<accession>A0A380MRR6</accession>
<proteinExistence type="predicted"/>
<sequence>MPEVMIDYAPKYLYLDADILVIGKLAPLIDWDMQDKTIAGAPISDEQAHRTYFANFWNLKSGMTINAGIMLVDAKRWIEKGYTEKVFAFRGKPTKMFIGHDQDIINMALDGDITYLPRQYNDEAGRQRLAGKESVILHFVGRIKPWKVALEVSPLISEWRKYAKLSQWDAPETALPPKIPKNYYYFKFAANYLRERKQWFRALYAYLTYLQLKSRQSLQQK</sequence>
<gene>
    <name evidence="4" type="primary">rfaJ</name>
    <name evidence="4" type="ORF">NCTC13337_01037</name>
</gene>
<keyword evidence="3" id="KW-0479">Metal-binding</keyword>
<dbReference type="GO" id="GO:0008919">
    <property type="term" value="F:lipopolysaccharide glucosyltransferase I activity"/>
    <property type="evidence" value="ECO:0007669"/>
    <property type="project" value="UniProtKB-EC"/>
</dbReference>
<name>A0A380MRR6_9GAMM</name>
<dbReference type="EC" id="2.4.1.58" evidence="4"/>
<keyword evidence="5" id="KW-1185">Reference proteome</keyword>
<keyword evidence="2 4" id="KW-0808">Transferase</keyword>
<dbReference type="Proteomes" id="UP000254601">
    <property type="component" value="Unassembled WGS sequence"/>
</dbReference>
<dbReference type="Pfam" id="PF01501">
    <property type="entry name" value="Glyco_transf_8"/>
    <property type="match status" value="1"/>
</dbReference>
<dbReference type="EMBL" id="UHIC01000001">
    <property type="protein sequence ID" value="SUO95002.1"/>
    <property type="molecule type" value="Genomic_DNA"/>
</dbReference>
<dbReference type="InterPro" id="IPR050748">
    <property type="entry name" value="Glycosyltrans_8_dom-fam"/>
</dbReference>
<evidence type="ECO:0000256" key="2">
    <source>
        <dbReference type="ARBA" id="ARBA00022679"/>
    </source>
</evidence>
<dbReference type="InterPro" id="IPR002495">
    <property type="entry name" value="Glyco_trans_8"/>
</dbReference>
<evidence type="ECO:0000313" key="4">
    <source>
        <dbReference type="EMBL" id="SUO95002.1"/>
    </source>
</evidence>
<dbReference type="PANTHER" id="PTHR13778">
    <property type="entry name" value="GLYCOSYLTRANSFERASE 8 DOMAIN-CONTAINING PROTEIN"/>
    <property type="match status" value="1"/>
</dbReference>
<keyword evidence="1 4" id="KW-0328">Glycosyltransferase</keyword>
<dbReference type="GO" id="GO:0046872">
    <property type="term" value="F:metal ion binding"/>
    <property type="evidence" value="ECO:0007669"/>
    <property type="project" value="UniProtKB-KW"/>
</dbReference>
<evidence type="ECO:0000256" key="3">
    <source>
        <dbReference type="ARBA" id="ARBA00022723"/>
    </source>
</evidence>
<evidence type="ECO:0000256" key="1">
    <source>
        <dbReference type="ARBA" id="ARBA00022676"/>
    </source>
</evidence>
<dbReference type="AlphaFoldDB" id="A0A380MRR6"/>